<dbReference type="GeneID" id="95762136"/>
<dbReference type="Proteomes" id="UP001245370">
    <property type="component" value="Unassembled WGS sequence"/>
</dbReference>
<reference evidence="1" key="1">
    <citation type="submission" date="2022-12" db="EMBL/GenBank/DDBJ databases">
        <title>Reference genome sequencing for broad-spectrum identification of bacterial and archaeal isolates by mass spectrometry.</title>
        <authorList>
            <person name="Sekiguchi Y."/>
            <person name="Tourlousse D.M."/>
        </authorList>
    </citation>
    <scope>NUCLEOTIDE SEQUENCE</scope>
    <source>
        <strain evidence="1">301</strain>
    </source>
</reference>
<name>A0A9W6CKC3_XANFL</name>
<gene>
    <name evidence="2" type="ORF">GGQ86_001030</name>
    <name evidence="1" type="ORF">XFLAVUS301_13400</name>
</gene>
<evidence type="ECO:0000313" key="1">
    <source>
        <dbReference type="EMBL" id="GLI21666.1"/>
    </source>
</evidence>
<comment type="caution">
    <text evidence="1">The sequence shown here is derived from an EMBL/GenBank/DDBJ whole genome shotgun (WGS) entry which is preliminary data.</text>
</comment>
<dbReference type="EMBL" id="BSDO01000002">
    <property type="protein sequence ID" value="GLI21666.1"/>
    <property type="molecule type" value="Genomic_DNA"/>
</dbReference>
<keyword evidence="4" id="KW-1185">Reference proteome</keyword>
<dbReference type="EMBL" id="JAVDPY010000001">
    <property type="protein sequence ID" value="MDR6332583.1"/>
    <property type="molecule type" value="Genomic_DNA"/>
</dbReference>
<proteinExistence type="predicted"/>
<reference evidence="2 4" key="2">
    <citation type="submission" date="2023-07" db="EMBL/GenBank/DDBJ databases">
        <title>Genomic Encyclopedia of Type Strains, Phase IV (KMG-IV): sequencing the most valuable type-strain genomes for metagenomic binning, comparative biology and taxonomic classification.</title>
        <authorList>
            <person name="Goeker M."/>
        </authorList>
    </citation>
    <scope>NUCLEOTIDE SEQUENCE [LARGE SCALE GENOMIC DNA]</scope>
    <source>
        <strain evidence="2 4">DSM 338</strain>
    </source>
</reference>
<dbReference type="RefSeq" id="WP_281806472.1">
    <property type="nucleotide sequence ID" value="NZ_BSDO01000002.1"/>
</dbReference>
<dbReference type="Proteomes" id="UP001144397">
    <property type="component" value="Unassembled WGS sequence"/>
</dbReference>
<sequence>MTPRALQRRLERLALQNEAAISSDKRFFERFPDRRYRVRLASASEVETTSILTGLVPAPGSRLFAAVFMVSPGVRQRAMLYGAAENAGRLDGLGEDEARALYDRHARSNPQFREIERATVAAFGDGGAG</sequence>
<evidence type="ECO:0000313" key="3">
    <source>
        <dbReference type="Proteomes" id="UP001144397"/>
    </source>
</evidence>
<evidence type="ECO:0000313" key="4">
    <source>
        <dbReference type="Proteomes" id="UP001245370"/>
    </source>
</evidence>
<evidence type="ECO:0000313" key="2">
    <source>
        <dbReference type="EMBL" id="MDR6332583.1"/>
    </source>
</evidence>
<protein>
    <submittedName>
        <fullName evidence="1">Uncharacterized protein</fullName>
    </submittedName>
</protein>
<accession>A0A9W6CKC3</accession>
<dbReference type="AlphaFoldDB" id="A0A9W6CKC3"/>
<organism evidence="1 3">
    <name type="scientific">Xanthobacter flavus</name>
    <dbReference type="NCBI Taxonomy" id="281"/>
    <lineage>
        <taxon>Bacteria</taxon>
        <taxon>Pseudomonadati</taxon>
        <taxon>Pseudomonadota</taxon>
        <taxon>Alphaproteobacteria</taxon>
        <taxon>Hyphomicrobiales</taxon>
        <taxon>Xanthobacteraceae</taxon>
        <taxon>Xanthobacter</taxon>
    </lineage>
</organism>